<comment type="caution">
    <text evidence="1">The sequence shown here is derived from an EMBL/GenBank/DDBJ whole genome shotgun (WGS) entry which is preliminary data.</text>
</comment>
<protein>
    <submittedName>
        <fullName evidence="1">Uncharacterized protein</fullName>
    </submittedName>
</protein>
<gene>
    <name evidence="1" type="ORF">LOK49_LG11G02317</name>
</gene>
<name>A0ACC0FYU0_9ERIC</name>
<evidence type="ECO:0000313" key="1">
    <source>
        <dbReference type="EMBL" id="KAI7993458.1"/>
    </source>
</evidence>
<keyword evidence="2" id="KW-1185">Reference proteome</keyword>
<dbReference type="Proteomes" id="UP001060215">
    <property type="component" value="Chromosome 12"/>
</dbReference>
<organism evidence="1 2">
    <name type="scientific">Camellia lanceoleosa</name>
    <dbReference type="NCBI Taxonomy" id="1840588"/>
    <lineage>
        <taxon>Eukaryota</taxon>
        <taxon>Viridiplantae</taxon>
        <taxon>Streptophyta</taxon>
        <taxon>Embryophyta</taxon>
        <taxon>Tracheophyta</taxon>
        <taxon>Spermatophyta</taxon>
        <taxon>Magnoliopsida</taxon>
        <taxon>eudicotyledons</taxon>
        <taxon>Gunneridae</taxon>
        <taxon>Pentapetalae</taxon>
        <taxon>asterids</taxon>
        <taxon>Ericales</taxon>
        <taxon>Theaceae</taxon>
        <taxon>Camellia</taxon>
    </lineage>
</organism>
<reference evidence="1 2" key="1">
    <citation type="journal article" date="2022" name="Plant J.">
        <title>Chromosome-level genome of Camellia lanceoleosa provides a valuable resource for understanding genome evolution and self-incompatibility.</title>
        <authorList>
            <person name="Gong W."/>
            <person name="Xiao S."/>
            <person name="Wang L."/>
            <person name="Liao Z."/>
            <person name="Chang Y."/>
            <person name="Mo W."/>
            <person name="Hu G."/>
            <person name="Li W."/>
            <person name="Zhao G."/>
            <person name="Zhu H."/>
            <person name="Hu X."/>
            <person name="Ji K."/>
            <person name="Xiang X."/>
            <person name="Song Q."/>
            <person name="Yuan D."/>
            <person name="Jin S."/>
            <person name="Zhang L."/>
        </authorList>
    </citation>
    <scope>NUCLEOTIDE SEQUENCE [LARGE SCALE GENOMIC DNA]</scope>
    <source>
        <strain evidence="1">SQ_2022a</strain>
    </source>
</reference>
<evidence type="ECO:0000313" key="2">
    <source>
        <dbReference type="Proteomes" id="UP001060215"/>
    </source>
</evidence>
<dbReference type="EMBL" id="CM045769">
    <property type="protein sequence ID" value="KAI7993458.1"/>
    <property type="molecule type" value="Genomic_DNA"/>
</dbReference>
<accession>A0ACC0FYU0</accession>
<sequence length="109" mass="11869">MEMEDQAQRNDSHIVNILGIFSINVESSSSSPVVSDTELILELSSSHGFVSDSADEDKDVRVFDRRSSGAEVQMGPQRRRRPSELDSPTGYSIHQKLITAPKAPVAAGV</sequence>
<proteinExistence type="predicted"/>